<dbReference type="EMBL" id="QVFD01000027">
    <property type="protein sequence ID" value="RGC43165.1"/>
    <property type="molecule type" value="Genomic_DNA"/>
</dbReference>
<keyword evidence="3 7" id="KW-0812">Transmembrane</keyword>
<dbReference type="GO" id="GO:0005886">
    <property type="term" value="C:plasma membrane"/>
    <property type="evidence" value="ECO:0007669"/>
    <property type="project" value="UniProtKB-SubCell"/>
</dbReference>
<feature type="domain" description="MacB-like periplasmic core" evidence="9">
    <location>
        <begin position="22"/>
        <end position="190"/>
    </location>
</feature>
<feature type="transmembrane region" description="Helical" evidence="7">
    <location>
        <begin position="313"/>
        <end position="343"/>
    </location>
</feature>
<dbReference type="InterPro" id="IPR050250">
    <property type="entry name" value="Macrolide_Exporter_MacB"/>
</dbReference>
<evidence type="ECO:0000313" key="11">
    <source>
        <dbReference type="Proteomes" id="UP000261231"/>
    </source>
</evidence>
<protein>
    <submittedName>
        <fullName evidence="10">ABC transporter permease</fullName>
    </submittedName>
</protein>
<evidence type="ECO:0000313" key="10">
    <source>
        <dbReference type="EMBL" id="RGC43165.1"/>
    </source>
</evidence>
<feature type="transmembrane region" description="Helical" evidence="7">
    <location>
        <begin position="710"/>
        <end position="732"/>
    </location>
</feature>
<feature type="transmembrane region" description="Helical" evidence="7">
    <location>
        <begin position="752"/>
        <end position="771"/>
    </location>
</feature>
<evidence type="ECO:0000256" key="6">
    <source>
        <dbReference type="ARBA" id="ARBA00038076"/>
    </source>
</evidence>
<keyword evidence="2" id="KW-1003">Cell membrane</keyword>
<comment type="caution">
    <text evidence="10">The sequence shown here is derived from an EMBL/GenBank/DDBJ whole genome shotgun (WGS) entry which is preliminary data.</text>
</comment>
<feature type="transmembrane region" description="Helical" evidence="7">
    <location>
        <begin position="254"/>
        <end position="278"/>
    </location>
</feature>
<dbReference type="RefSeq" id="WP_117541795.1">
    <property type="nucleotide sequence ID" value="NZ_QVFD01000027.1"/>
</dbReference>
<dbReference type="PANTHER" id="PTHR30572:SF4">
    <property type="entry name" value="ABC TRANSPORTER PERMEASE YTRF"/>
    <property type="match status" value="1"/>
</dbReference>
<evidence type="ECO:0000256" key="3">
    <source>
        <dbReference type="ARBA" id="ARBA00022692"/>
    </source>
</evidence>
<dbReference type="GO" id="GO:0022857">
    <property type="term" value="F:transmembrane transporter activity"/>
    <property type="evidence" value="ECO:0007669"/>
    <property type="project" value="TreeGrafter"/>
</dbReference>
<dbReference type="OrthoDB" id="9793166at2"/>
<evidence type="ECO:0000256" key="7">
    <source>
        <dbReference type="SAM" id="Phobius"/>
    </source>
</evidence>
<feature type="domain" description="ABC3 transporter permease C-terminal" evidence="8">
    <location>
        <begin position="264"/>
        <end position="387"/>
    </location>
</feature>
<keyword evidence="4 7" id="KW-1133">Transmembrane helix</keyword>
<comment type="similarity">
    <text evidence="6">Belongs to the ABC-4 integral membrane protein family.</text>
</comment>
<comment type="subcellular location">
    <subcellularLocation>
        <location evidence="1">Cell membrane</location>
        <topology evidence="1">Multi-pass membrane protein</topology>
    </subcellularLocation>
</comment>
<sequence length="786" mass="86472">MKRYLDLVPISVKIHRKQSRMSIFCIVLAVFLVTTIFGMADMFVRSQILQTQQEYGNWHIAIKNISNEEASIIASRPDVKVFSPYGVLNYRGDLGYTLGGKNVAICGCDKSYITEIWAGQLEDGVFPQARNEALLTENVKQIMGVAIGDSIAVETPDGDKLNFTISGFMNNTDSIMSGDSYGIILNTEDYCAIYPNVSDGEPNDYGIMFFAQFANTRNIQEKIANLKEQCSLSDEQVSSNNSLLGLLGQSRNPFLMSVYAAVAILFVLVLLAGIMMITSSLNSNVAQRTEFFGLMRCIGATPKQIMRLIRKEALLWCRLAIPIGIFSGVVVIWVLCAVLRFLGPEYFEAMPTFGLSIPSILAGIVVGLLTVLLAAYSPAKKAAKVSPLAAVSGNANTLKPARNAANTKLFKIDTALGIHHAKASRKNLLLMTSSFALSIILFLSFSVTVEFMQHTLTPLHPWTADLSIISPDNSCAIDKTFLEDLKENSIVDLVYGRMFAYEVPSVTNGIEKKVDLISYEQHQFDWAKDYLLEGSLESAQNDVGTGLIVYEQQNTIQIGETVTLNISGQKKEIQIVGTLSDCPFYSAAGVGTIICSEDTFKQITGESKYTIIDVQLTKEATDEDVYAIHQMVDSTFTFSDERMGNSSTMGTYYCFWLFVYGFLVLIALITVFNIINSIAMSVSSRSKQYGAFRAIGLSTGQLRKMIVAEAFTYTIIGGIVGTILGLLSNKVLFEMLISYKWGDTWTIPLKELGIILLIVVLSAIVAVYGPIKRIHNMSIVDTISAQ</sequence>
<proteinExistence type="inferred from homology"/>
<dbReference type="Pfam" id="PF02687">
    <property type="entry name" value="FtsX"/>
    <property type="match status" value="2"/>
</dbReference>
<dbReference type="InterPro" id="IPR003838">
    <property type="entry name" value="ABC3_permease_C"/>
</dbReference>
<reference evidence="10 11" key="1">
    <citation type="submission" date="2018-08" db="EMBL/GenBank/DDBJ databases">
        <title>A genome reference for cultivated species of the human gut microbiota.</title>
        <authorList>
            <person name="Zou Y."/>
            <person name="Xue W."/>
            <person name="Luo G."/>
        </authorList>
    </citation>
    <scope>NUCLEOTIDE SEQUENCE [LARGE SCALE GENOMIC DNA]</scope>
    <source>
        <strain evidence="10 11">AM28-39</strain>
    </source>
</reference>
<feature type="domain" description="ABC3 transporter permease C-terminal" evidence="8">
    <location>
        <begin position="662"/>
        <end position="778"/>
    </location>
</feature>
<feature type="transmembrane region" description="Helical" evidence="7">
    <location>
        <begin position="428"/>
        <end position="449"/>
    </location>
</feature>
<dbReference type="AlphaFoldDB" id="A0A3E2XIC4"/>
<dbReference type="PANTHER" id="PTHR30572">
    <property type="entry name" value="MEMBRANE COMPONENT OF TRANSPORTER-RELATED"/>
    <property type="match status" value="1"/>
</dbReference>
<keyword evidence="11" id="KW-1185">Reference proteome</keyword>
<evidence type="ECO:0000256" key="2">
    <source>
        <dbReference type="ARBA" id="ARBA00022475"/>
    </source>
</evidence>
<dbReference type="InterPro" id="IPR025857">
    <property type="entry name" value="MacB_PCD"/>
</dbReference>
<keyword evidence="5 7" id="KW-0472">Membrane</keyword>
<gene>
    <name evidence="10" type="ORF">DW747_15945</name>
</gene>
<organism evidence="10 11">
    <name type="scientific">Coprococcus catus</name>
    <dbReference type="NCBI Taxonomy" id="116085"/>
    <lineage>
        <taxon>Bacteria</taxon>
        <taxon>Bacillati</taxon>
        <taxon>Bacillota</taxon>
        <taxon>Clostridia</taxon>
        <taxon>Lachnospirales</taxon>
        <taxon>Lachnospiraceae</taxon>
        <taxon>Coprococcus</taxon>
    </lineage>
</organism>
<dbReference type="Proteomes" id="UP000261231">
    <property type="component" value="Unassembled WGS sequence"/>
</dbReference>
<evidence type="ECO:0000256" key="4">
    <source>
        <dbReference type="ARBA" id="ARBA00022989"/>
    </source>
</evidence>
<feature type="transmembrane region" description="Helical" evidence="7">
    <location>
        <begin position="355"/>
        <end position="376"/>
    </location>
</feature>
<feature type="transmembrane region" description="Helical" evidence="7">
    <location>
        <begin position="655"/>
        <end position="675"/>
    </location>
</feature>
<accession>A0A3E2XIC4</accession>
<evidence type="ECO:0000259" key="9">
    <source>
        <dbReference type="Pfam" id="PF12704"/>
    </source>
</evidence>
<name>A0A3E2XIC4_9FIRM</name>
<evidence type="ECO:0000259" key="8">
    <source>
        <dbReference type="Pfam" id="PF02687"/>
    </source>
</evidence>
<evidence type="ECO:0000256" key="1">
    <source>
        <dbReference type="ARBA" id="ARBA00004651"/>
    </source>
</evidence>
<dbReference type="Pfam" id="PF12704">
    <property type="entry name" value="MacB_PCD"/>
    <property type="match status" value="1"/>
</dbReference>
<evidence type="ECO:0000256" key="5">
    <source>
        <dbReference type="ARBA" id="ARBA00023136"/>
    </source>
</evidence>
<feature type="transmembrane region" description="Helical" evidence="7">
    <location>
        <begin position="21"/>
        <end position="44"/>
    </location>
</feature>